<gene>
    <name evidence="2" type="ORF">B4167_3551</name>
</gene>
<keyword evidence="1" id="KW-1277">Toxin-antitoxin system</keyword>
<dbReference type="InterPro" id="IPR035093">
    <property type="entry name" value="RelE/ParE_toxin_dom_sf"/>
</dbReference>
<evidence type="ECO:0000313" key="2">
    <source>
        <dbReference type="EMBL" id="KIO71602.1"/>
    </source>
</evidence>
<comment type="caution">
    <text evidence="2">The sequence shown here is derived from an EMBL/GenBank/DDBJ whole genome shotgun (WGS) entry which is preliminary data.</text>
</comment>
<dbReference type="EMBL" id="JXLU01000120">
    <property type="protein sequence ID" value="KIO71602.1"/>
    <property type="molecule type" value="Genomic_DNA"/>
</dbReference>
<dbReference type="PANTHER" id="PTHR38813:SF1">
    <property type="entry name" value="TOXIN RELE1-RELATED"/>
    <property type="match status" value="1"/>
</dbReference>
<reference evidence="2 3" key="1">
    <citation type="submission" date="2015-01" db="EMBL/GenBank/DDBJ databases">
        <title>Draft Genome Sequences of Four Bacillus thermoamylovorans Strains, Isolated From Food Products.</title>
        <authorList>
            <person name="Krawcyk A.O."/>
            <person name="Berendsen E.M."/>
            <person name="Eijlander R.T."/>
            <person name="de Jong A."/>
            <person name="Wells-Bennik M."/>
            <person name="Kuipers O.P."/>
        </authorList>
    </citation>
    <scope>NUCLEOTIDE SEQUENCE [LARGE SCALE GENOMIC DNA]</scope>
    <source>
        <strain evidence="2 3">B4167</strain>
    </source>
</reference>
<organism evidence="2 3">
    <name type="scientific">Caldibacillus thermoamylovorans</name>
    <dbReference type="NCBI Taxonomy" id="35841"/>
    <lineage>
        <taxon>Bacteria</taxon>
        <taxon>Bacillati</taxon>
        <taxon>Bacillota</taxon>
        <taxon>Bacilli</taxon>
        <taxon>Bacillales</taxon>
        <taxon>Bacillaceae</taxon>
        <taxon>Caldibacillus</taxon>
    </lineage>
</organism>
<dbReference type="RefSeq" id="WP_041903369.1">
    <property type="nucleotide sequence ID" value="NZ_CP023704.1"/>
</dbReference>
<name>A0ABD4A4U8_9BACI</name>
<dbReference type="Pfam" id="PF05016">
    <property type="entry name" value="ParE_toxin"/>
    <property type="match status" value="1"/>
</dbReference>
<evidence type="ECO:0008006" key="4">
    <source>
        <dbReference type="Google" id="ProtNLM"/>
    </source>
</evidence>
<proteinExistence type="predicted"/>
<evidence type="ECO:0000313" key="3">
    <source>
        <dbReference type="Proteomes" id="UP000032076"/>
    </source>
</evidence>
<dbReference type="Proteomes" id="UP000032076">
    <property type="component" value="Unassembled WGS sequence"/>
</dbReference>
<sequence length="88" mass="10317">MSKYKVKLRKPAAKYYENLPPKLKNKVKDVINQLRENPYAIPNVKPLEGSEHDDYRIRIGSLRLLYRVHNDTLIIIVLDLGPRGDIYK</sequence>
<dbReference type="InterPro" id="IPR007712">
    <property type="entry name" value="RelE/ParE_toxin"/>
</dbReference>
<dbReference type="SUPFAM" id="SSF143011">
    <property type="entry name" value="RelE-like"/>
    <property type="match status" value="1"/>
</dbReference>
<evidence type="ECO:0000256" key="1">
    <source>
        <dbReference type="ARBA" id="ARBA00022649"/>
    </source>
</evidence>
<dbReference type="NCBIfam" id="TIGR02385">
    <property type="entry name" value="RelE_StbE"/>
    <property type="match status" value="1"/>
</dbReference>
<dbReference type="PANTHER" id="PTHR38813">
    <property type="match status" value="1"/>
</dbReference>
<dbReference type="InterPro" id="IPR052747">
    <property type="entry name" value="TA_system_RelE_toxin"/>
</dbReference>
<accession>A0ABD4A4U8</accession>
<dbReference type="AlphaFoldDB" id="A0ABD4A4U8"/>
<dbReference type="Gene3D" id="3.30.2310.20">
    <property type="entry name" value="RelE-like"/>
    <property type="match status" value="1"/>
</dbReference>
<protein>
    <recommendedName>
        <fullName evidence="4">Type II toxin-antitoxin system RelE/ParE family toxin</fullName>
    </recommendedName>
</protein>